<dbReference type="GO" id="GO:2000032">
    <property type="term" value="P:regulation of secondary shoot formation"/>
    <property type="evidence" value="ECO:0007669"/>
    <property type="project" value="TreeGrafter"/>
</dbReference>
<accession>A0A7J6I4Y7</accession>
<sequence>MFSSHLLPIMTTGSTTPVPATTSTNYANGDNNYAFTATNLPSNNNKRFISKNKKQQIVGQKTKTTTNPRRRAGKKDRHSKISTAQGLRDRRMRLSLQIARKFFDLQDIKSADYESSVMMMMSNNNNNGSKSEDDFLGLLPAPWNWELINPTSPSFFFSSKPHYSFCDMNNKPELIMSSSTTTSTTQIIQERKPTSHFLMATTTSNTTTTRELENPSNSVSMAAAHHHHQSRGLNPRTLIAHIDQDRHEDPAVTSNPFHSAIQF</sequence>
<feature type="domain" description="TCP" evidence="7">
    <location>
        <begin position="74"/>
        <end position="132"/>
    </location>
</feature>
<evidence type="ECO:0000313" key="9">
    <source>
        <dbReference type="Proteomes" id="UP000583929"/>
    </source>
</evidence>
<dbReference type="GO" id="GO:0043565">
    <property type="term" value="F:sequence-specific DNA binding"/>
    <property type="evidence" value="ECO:0007669"/>
    <property type="project" value="TreeGrafter"/>
</dbReference>
<gene>
    <name evidence="8" type="ORF">G4B88_012447</name>
</gene>
<keyword evidence="5" id="KW-0539">Nucleus</keyword>
<dbReference type="EMBL" id="JAATIQ010000007">
    <property type="protein sequence ID" value="KAF4402662.1"/>
    <property type="molecule type" value="Genomic_DNA"/>
</dbReference>
<dbReference type="InterPro" id="IPR005333">
    <property type="entry name" value="Transcription_factor_TCP"/>
</dbReference>
<protein>
    <recommendedName>
        <fullName evidence="7">TCP domain-containing protein</fullName>
    </recommendedName>
</protein>
<keyword evidence="9" id="KW-1185">Reference proteome</keyword>
<evidence type="ECO:0000256" key="5">
    <source>
        <dbReference type="ARBA" id="ARBA00023242"/>
    </source>
</evidence>
<evidence type="ECO:0000259" key="7">
    <source>
        <dbReference type="PROSITE" id="PS51369"/>
    </source>
</evidence>
<evidence type="ECO:0000313" key="8">
    <source>
        <dbReference type="EMBL" id="KAF4402662.1"/>
    </source>
</evidence>
<dbReference type="Proteomes" id="UP000583929">
    <property type="component" value="Unassembled WGS sequence"/>
</dbReference>
<keyword evidence="2" id="KW-0805">Transcription regulation</keyword>
<evidence type="ECO:0000256" key="1">
    <source>
        <dbReference type="ARBA" id="ARBA00004123"/>
    </source>
</evidence>
<feature type="compositionally biased region" description="Polar residues" evidence="6">
    <location>
        <begin position="55"/>
        <end position="67"/>
    </location>
</feature>
<feature type="region of interest" description="Disordered" evidence="6">
    <location>
        <begin position="205"/>
        <end position="232"/>
    </location>
</feature>
<name>A0A7J6I4Y7_CANSA</name>
<dbReference type="GO" id="GO:0003700">
    <property type="term" value="F:DNA-binding transcription factor activity"/>
    <property type="evidence" value="ECO:0007669"/>
    <property type="project" value="InterPro"/>
</dbReference>
<dbReference type="Pfam" id="PF03634">
    <property type="entry name" value="TCP"/>
    <property type="match status" value="1"/>
</dbReference>
<keyword evidence="3" id="KW-0238">DNA-binding</keyword>
<proteinExistence type="predicted"/>
<evidence type="ECO:0000256" key="6">
    <source>
        <dbReference type="SAM" id="MobiDB-lite"/>
    </source>
</evidence>
<evidence type="ECO:0000256" key="4">
    <source>
        <dbReference type="ARBA" id="ARBA00023163"/>
    </source>
</evidence>
<dbReference type="PANTHER" id="PTHR31072">
    <property type="entry name" value="TRANSCRIPTION FACTOR TCP4-RELATED"/>
    <property type="match status" value="1"/>
</dbReference>
<organism evidence="8 9">
    <name type="scientific">Cannabis sativa</name>
    <name type="common">Hemp</name>
    <name type="synonym">Marijuana</name>
    <dbReference type="NCBI Taxonomy" id="3483"/>
    <lineage>
        <taxon>Eukaryota</taxon>
        <taxon>Viridiplantae</taxon>
        <taxon>Streptophyta</taxon>
        <taxon>Embryophyta</taxon>
        <taxon>Tracheophyta</taxon>
        <taxon>Spermatophyta</taxon>
        <taxon>Magnoliopsida</taxon>
        <taxon>eudicotyledons</taxon>
        <taxon>Gunneridae</taxon>
        <taxon>Pentapetalae</taxon>
        <taxon>rosids</taxon>
        <taxon>fabids</taxon>
        <taxon>Rosales</taxon>
        <taxon>Cannabaceae</taxon>
        <taxon>Cannabis</taxon>
    </lineage>
</organism>
<reference evidence="8 9" key="1">
    <citation type="journal article" date="2020" name="bioRxiv">
        <title>Sequence and annotation of 42 cannabis genomes reveals extensive copy number variation in cannabinoid synthesis and pathogen resistance genes.</title>
        <authorList>
            <person name="Mckernan K.J."/>
            <person name="Helbert Y."/>
            <person name="Kane L.T."/>
            <person name="Ebling H."/>
            <person name="Zhang L."/>
            <person name="Liu B."/>
            <person name="Eaton Z."/>
            <person name="Mclaughlin S."/>
            <person name="Kingan S."/>
            <person name="Baybayan P."/>
            <person name="Concepcion G."/>
            <person name="Jordan M."/>
            <person name="Riva A."/>
            <person name="Barbazuk W."/>
            <person name="Harkins T."/>
        </authorList>
    </citation>
    <scope>NUCLEOTIDE SEQUENCE [LARGE SCALE GENOMIC DNA]</scope>
    <source>
        <strain evidence="9">cv. Jamaican Lion 4</strain>
        <tissue evidence="8">Leaf</tissue>
    </source>
</reference>
<dbReference type="PANTHER" id="PTHR31072:SF87">
    <property type="entry name" value="TRANSCRIPTION FACTOR TCP12"/>
    <property type="match status" value="1"/>
</dbReference>
<feature type="region of interest" description="Disordered" evidence="6">
    <location>
        <begin position="53"/>
        <end position="86"/>
    </location>
</feature>
<comment type="caution">
    <text evidence="8">The sequence shown here is derived from an EMBL/GenBank/DDBJ whole genome shotgun (WGS) entry which is preliminary data.</text>
</comment>
<keyword evidence="4" id="KW-0804">Transcription</keyword>
<dbReference type="GO" id="GO:0005634">
    <property type="term" value="C:nucleus"/>
    <property type="evidence" value="ECO:0007669"/>
    <property type="project" value="UniProtKB-SubCell"/>
</dbReference>
<comment type="subcellular location">
    <subcellularLocation>
        <location evidence="1">Nucleus</location>
    </subcellularLocation>
</comment>
<evidence type="ECO:0000256" key="2">
    <source>
        <dbReference type="ARBA" id="ARBA00023015"/>
    </source>
</evidence>
<feature type="compositionally biased region" description="Basic residues" evidence="6">
    <location>
        <begin position="68"/>
        <end position="80"/>
    </location>
</feature>
<dbReference type="InterPro" id="IPR017887">
    <property type="entry name" value="TF_TCP_subgr"/>
</dbReference>
<dbReference type="AlphaFoldDB" id="A0A7J6I4Y7"/>
<evidence type="ECO:0000256" key="3">
    <source>
        <dbReference type="ARBA" id="ARBA00023125"/>
    </source>
</evidence>
<dbReference type="PROSITE" id="PS51369">
    <property type="entry name" value="TCP"/>
    <property type="match status" value="1"/>
</dbReference>